<gene>
    <name evidence="2" type="ORF">JF888_03605</name>
</gene>
<sequence>MLISQPDWITEDMIEDAKRTAQTKKGIAAIANVRREILHEGASAQLLHTGPYDDEGPTLAGHHEYFQANNGCPGYTTKFISATAAGPTQPSSQRCSGNRYKQPNDGDGGQRPPRRGNVPLQNVPAPDRGEPTSPSCVACLDASKDLMNALRNWGGPSTWQHLSPSPA</sequence>
<evidence type="ECO:0000313" key="2">
    <source>
        <dbReference type="EMBL" id="MBJ7602268.1"/>
    </source>
</evidence>
<organism evidence="2 3">
    <name type="scientific">Candidatus Dormiibacter inghamiae</name>
    <dbReference type="NCBI Taxonomy" id="3127013"/>
    <lineage>
        <taxon>Bacteria</taxon>
        <taxon>Bacillati</taxon>
        <taxon>Candidatus Dormiibacterota</taxon>
        <taxon>Candidatus Dormibacteria</taxon>
        <taxon>Candidatus Dormibacterales</taxon>
        <taxon>Candidatus Dormibacteraceae</taxon>
        <taxon>Candidatus Dormiibacter</taxon>
    </lineage>
</organism>
<dbReference type="AlphaFoldDB" id="A0A934NCN7"/>
<accession>A0A934NCN7</accession>
<evidence type="ECO:0000256" key="1">
    <source>
        <dbReference type="SAM" id="MobiDB-lite"/>
    </source>
</evidence>
<feature type="compositionally biased region" description="Polar residues" evidence="1">
    <location>
        <begin position="86"/>
        <end position="101"/>
    </location>
</feature>
<reference evidence="2 3" key="1">
    <citation type="submission" date="2020-10" db="EMBL/GenBank/DDBJ databases">
        <title>Ca. Dormibacterota MAGs.</title>
        <authorList>
            <person name="Montgomery K."/>
        </authorList>
    </citation>
    <scope>NUCLEOTIDE SEQUENCE [LARGE SCALE GENOMIC DNA]</scope>
    <source>
        <strain evidence="2">SC8811_S16_3</strain>
    </source>
</reference>
<protein>
    <submittedName>
        <fullName evidence="2">Uncharacterized protein</fullName>
    </submittedName>
</protein>
<dbReference type="InterPro" id="IPR011256">
    <property type="entry name" value="Reg_factor_effector_dom_sf"/>
</dbReference>
<dbReference type="Proteomes" id="UP000620075">
    <property type="component" value="Unassembled WGS sequence"/>
</dbReference>
<dbReference type="Gene3D" id="3.20.80.10">
    <property type="entry name" value="Regulatory factor, effector binding domain"/>
    <property type="match status" value="1"/>
</dbReference>
<evidence type="ECO:0000313" key="3">
    <source>
        <dbReference type="Proteomes" id="UP000620075"/>
    </source>
</evidence>
<dbReference type="EMBL" id="JAEKNQ010000019">
    <property type="protein sequence ID" value="MBJ7602268.1"/>
    <property type="molecule type" value="Genomic_DNA"/>
</dbReference>
<proteinExistence type="predicted"/>
<feature type="region of interest" description="Disordered" evidence="1">
    <location>
        <begin position="83"/>
        <end position="136"/>
    </location>
</feature>
<name>A0A934NCN7_9BACT</name>
<comment type="caution">
    <text evidence="2">The sequence shown here is derived from an EMBL/GenBank/DDBJ whole genome shotgun (WGS) entry which is preliminary data.</text>
</comment>